<dbReference type="CDD" id="cd05399">
    <property type="entry name" value="NT_Rel-Spo_like"/>
    <property type="match status" value="1"/>
</dbReference>
<dbReference type="SUPFAM" id="SSF109604">
    <property type="entry name" value="HD-domain/PDEase-like"/>
    <property type="match status" value="1"/>
</dbReference>
<dbReference type="PANTHER" id="PTHR21262">
    <property type="entry name" value="GUANOSINE-3',5'-BIS DIPHOSPHATE 3'-PYROPHOSPHOHYDROLASE"/>
    <property type="match status" value="1"/>
</dbReference>
<feature type="domain" description="ACT" evidence="3">
    <location>
        <begin position="540"/>
        <end position="612"/>
    </location>
</feature>
<dbReference type="GO" id="GO:0015969">
    <property type="term" value="P:guanosine tetraphosphate metabolic process"/>
    <property type="evidence" value="ECO:0007669"/>
    <property type="project" value="InterPro"/>
</dbReference>
<dbReference type="InterPro" id="IPR043519">
    <property type="entry name" value="NT_sf"/>
</dbReference>
<keyword evidence="5" id="KW-0378">Hydrolase</keyword>
<dbReference type="SUPFAM" id="SSF81301">
    <property type="entry name" value="Nucleotidyltransferase"/>
    <property type="match status" value="1"/>
</dbReference>
<organism evidence="5 6">
    <name type="scientific">Candidatus Iainarchaeum sp</name>
    <dbReference type="NCBI Taxonomy" id="3101447"/>
    <lineage>
        <taxon>Archaea</taxon>
        <taxon>Candidatus Iainarchaeota</taxon>
        <taxon>Candidatus Iainarchaeia</taxon>
        <taxon>Candidatus Iainarchaeales</taxon>
        <taxon>Candidatus Iainarchaeaceae</taxon>
        <taxon>Candidatus Iainarchaeum</taxon>
    </lineage>
</organism>
<protein>
    <submittedName>
        <fullName evidence="5">Bifunctional (P)ppGpp synthetase/guanosine-3',5'-bis(Diphosphate) 3'-pyrophosphohydrolase</fullName>
    </submittedName>
</protein>
<gene>
    <name evidence="5" type="ORF">HA222_01380</name>
</gene>
<dbReference type="AlphaFoldDB" id="A0A7J4JZI6"/>
<dbReference type="InterPro" id="IPR012676">
    <property type="entry name" value="TGS-like"/>
</dbReference>
<dbReference type="GO" id="GO:0016787">
    <property type="term" value="F:hydrolase activity"/>
    <property type="evidence" value="ECO:0007669"/>
    <property type="project" value="UniProtKB-KW"/>
</dbReference>
<dbReference type="CDD" id="cd01668">
    <property type="entry name" value="TGS_RSH"/>
    <property type="match status" value="1"/>
</dbReference>
<dbReference type="FunFam" id="3.10.20.30:FF:000002">
    <property type="entry name" value="GTP pyrophosphokinase (RelA/SpoT)"/>
    <property type="match status" value="1"/>
</dbReference>
<dbReference type="FunFam" id="3.30.460.10:FF:000001">
    <property type="entry name" value="GTP pyrophosphokinase RelA"/>
    <property type="match status" value="1"/>
</dbReference>
<dbReference type="SMART" id="SM00954">
    <property type="entry name" value="RelA_SpoT"/>
    <property type="match status" value="1"/>
</dbReference>
<dbReference type="Pfam" id="PF04607">
    <property type="entry name" value="RelA_SpoT"/>
    <property type="match status" value="1"/>
</dbReference>
<dbReference type="InterPro" id="IPR045865">
    <property type="entry name" value="ACT-like_dom_sf"/>
</dbReference>
<name>A0A7J4JZI6_9ARCH</name>
<evidence type="ECO:0000313" key="5">
    <source>
        <dbReference type="EMBL" id="HIH21297.1"/>
    </source>
</evidence>
<dbReference type="SUPFAM" id="SSF81271">
    <property type="entry name" value="TGS-like"/>
    <property type="match status" value="1"/>
</dbReference>
<evidence type="ECO:0000256" key="2">
    <source>
        <dbReference type="SAM" id="Coils"/>
    </source>
</evidence>
<dbReference type="Gene3D" id="3.30.460.10">
    <property type="entry name" value="Beta Polymerase, domain 2"/>
    <property type="match status" value="1"/>
</dbReference>
<dbReference type="Proteomes" id="UP000590964">
    <property type="component" value="Unassembled WGS sequence"/>
</dbReference>
<feature type="coiled-coil region" evidence="2">
    <location>
        <begin position="576"/>
        <end position="603"/>
    </location>
</feature>
<dbReference type="CDD" id="cd04876">
    <property type="entry name" value="ACT_RelA-SpoT"/>
    <property type="match status" value="1"/>
</dbReference>
<dbReference type="InterPro" id="IPR012675">
    <property type="entry name" value="Beta-grasp_dom_sf"/>
</dbReference>
<comment type="similarity">
    <text evidence="1">Belongs to the RelA/SpoT family.</text>
</comment>
<feature type="coiled-coil region" evidence="2">
    <location>
        <begin position="175"/>
        <end position="210"/>
    </location>
</feature>
<dbReference type="PROSITE" id="PS51880">
    <property type="entry name" value="TGS"/>
    <property type="match status" value="1"/>
</dbReference>
<dbReference type="Pfam" id="PF13291">
    <property type="entry name" value="ACT_4"/>
    <property type="match status" value="1"/>
</dbReference>
<evidence type="ECO:0000259" key="4">
    <source>
        <dbReference type="PROSITE" id="PS51880"/>
    </source>
</evidence>
<dbReference type="SUPFAM" id="SSF55021">
    <property type="entry name" value="ACT-like"/>
    <property type="match status" value="1"/>
</dbReference>
<dbReference type="Gene3D" id="3.10.20.30">
    <property type="match status" value="1"/>
</dbReference>
<dbReference type="InterPro" id="IPR004095">
    <property type="entry name" value="TGS"/>
</dbReference>
<keyword evidence="2" id="KW-0175">Coiled coil</keyword>
<dbReference type="GO" id="GO:0005886">
    <property type="term" value="C:plasma membrane"/>
    <property type="evidence" value="ECO:0007669"/>
    <property type="project" value="TreeGrafter"/>
</dbReference>
<evidence type="ECO:0000256" key="1">
    <source>
        <dbReference type="ARBA" id="ARBA00007476"/>
    </source>
</evidence>
<dbReference type="PANTHER" id="PTHR21262:SF31">
    <property type="entry name" value="GTP PYROPHOSPHOKINASE"/>
    <property type="match status" value="1"/>
</dbReference>
<feature type="domain" description="TGS" evidence="4">
    <location>
        <begin position="364"/>
        <end position="425"/>
    </location>
</feature>
<accession>A0A7J4JZI6</accession>
<dbReference type="InterPro" id="IPR033655">
    <property type="entry name" value="TGS_RelA/SpoT"/>
</dbReference>
<dbReference type="Gene3D" id="1.10.3210.10">
    <property type="entry name" value="Hypothetical protein af1432"/>
    <property type="match status" value="1"/>
</dbReference>
<evidence type="ECO:0000313" key="6">
    <source>
        <dbReference type="Proteomes" id="UP000590964"/>
    </source>
</evidence>
<dbReference type="Gene3D" id="3.30.70.260">
    <property type="match status" value="1"/>
</dbReference>
<sequence>MLEILERIEAFGVQEREKISKALEIAGKETGEKTLKEIIEELAAIRADCETITAAIILQCLKKKAISKAEAEEKFGAKATELAETVLKTESIQKKAGTEKKEEALRKILLSMSQDLRVIIVAFAGKIIELKENPSSESAKEAEEIYSPLAHKLGMSRLKNLMDEEAFKILEPEKYAELSKTIEEKREEREKQVEIVKKTLKEKLKQANIEAEITGRAKQLHSIWKKMGEKGKGIEEIYDLLAVRIITESPKDCYQILGIVHELWQPIPSKFKDYIAKPKSNLYQSLHTTIIGPNQKPMEVQIRTKEMHYAAETGIAAHWKYKKEDSMGKMEKKISWLKEAIDWMQDKEKAKDFLNELKLDFFENEIFVFTPKGQAIELPEGATPIDFAFAVHSDLGFKCEKAKVNGKIVPLDYALENGDSVEIITSEKQEPKRQWLSFVKTSKASAKIRQALQIQVKEKKPEKIKKAQAIKAISITSRQDKAVRLAKCCKPVPGDELTAFLTTKRKISVHRADCENAQAKDLKKVEVSWNVKGKESFAVELRVLANERPGLLSELLEAFAKFQAKVTSANAKTTLNNKTECNFEIETKNLKELEELLSRLKAIKGVQLVERT</sequence>
<dbReference type="PROSITE" id="PS51671">
    <property type="entry name" value="ACT"/>
    <property type="match status" value="1"/>
</dbReference>
<dbReference type="Pfam" id="PF02824">
    <property type="entry name" value="TGS"/>
    <property type="match status" value="1"/>
</dbReference>
<comment type="caution">
    <text evidence="5">The sequence shown here is derived from an EMBL/GenBank/DDBJ whole genome shotgun (WGS) entry which is preliminary data.</text>
</comment>
<evidence type="ECO:0000259" key="3">
    <source>
        <dbReference type="PROSITE" id="PS51671"/>
    </source>
</evidence>
<dbReference type="Pfam" id="PF13328">
    <property type="entry name" value="HD_4"/>
    <property type="match status" value="1"/>
</dbReference>
<dbReference type="InterPro" id="IPR007685">
    <property type="entry name" value="RelA_SpoT"/>
</dbReference>
<dbReference type="EMBL" id="DUFW01000020">
    <property type="protein sequence ID" value="HIH21297.1"/>
    <property type="molecule type" value="Genomic_DNA"/>
</dbReference>
<reference evidence="6" key="1">
    <citation type="journal article" date="2020" name="bioRxiv">
        <title>A rank-normalized archaeal taxonomy based on genome phylogeny resolves widespread incomplete and uneven classifications.</title>
        <authorList>
            <person name="Rinke C."/>
            <person name="Chuvochina M."/>
            <person name="Mussig A.J."/>
            <person name="Chaumeil P.-A."/>
            <person name="Waite D.W."/>
            <person name="Whitman W.B."/>
            <person name="Parks D.H."/>
            <person name="Hugenholtz P."/>
        </authorList>
    </citation>
    <scope>NUCLEOTIDE SEQUENCE [LARGE SCALE GENOMIC DNA]</scope>
</reference>
<proteinExistence type="inferred from homology"/>
<dbReference type="InterPro" id="IPR002912">
    <property type="entry name" value="ACT_dom"/>
</dbReference>